<keyword evidence="1" id="KW-0472">Membrane</keyword>
<feature type="transmembrane region" description="Helical" evidence="1">
    <location>
        <begin position="82"/>
        <end position="103"/>
    </location>
</feature>
<dbReference type="RefSeq" id="WP_105935135.1">
    <property type="nucleotide sequence ID" value="NZ_PVNP01000152.1"/>
</dbReference>
<dbReference type="PROSITE" id="PS50943">
    <property type="entry name" value="HTH_CROC1"/>
    <property type="match status" value="1"/>
</dbReference>
<dbReference type="InterPro" id="IPR001387">
    <property type="entry name" value="Cro/C1-type_HTH"/>
</dbReference>
<keyword evidence="4" id="KW-1185">Reference proteome</keyword>
<dbReference type="EMBL" id="PVNP01000152">
    <property type="protein sequence ID" value="PRO72913.1"/>
    <property type="molecule type" value="Genomic_DNA"/>
</dbReference>
<dbReference type="AlphaFoldDB" id="A0A2S9V911"/>
<dbReference type="InterPro" id="IPR010982">
    <property type="entry name" value="Lambda_DNA-bd_dom_sf"/>
</dbReference>
<protein>
    <submittedName>
        <fullName evidence="3">XRE family transcriptional regulator</fullName>
    </submittedName>
</protein>
<dbReference type="OrthoDB" id="21915at2"/>
<dbReference type="Proteomes" id="UP000238949">
    <property type="component" value="Unassembled WGS sequence"/>
</dbReference>
<evidence type="ECO:0000313" key="4">
    <source>
        <dbReference type="Proteomes" id="UP000238949"/>
    </source>
</evidence>
<dbReference type="GO" id="GO:0003677">
    <property type="term" value="F:DNA binding"/>
    <property type="evidence" value="ECO:0007669"/>
    <property type="project" value="InterPro"/>
</dbReference>
<evidence type="ECO:0000256" key="1">
    <source>
        <dbReference type="SAM" id="Phobius"/>
    </source>
</evidence>
<dbReference type="SUPFAM" id="SSF47413">
    <property type="entry name" value="lambda repressor-like DNA-binding domains"/>
    <property type="match status" value="1"/>
</dbReference>
<evidence type="ECO:0000259" key="2">
    <source>
        <dbReference type="PROSITE" id="PS50943"/>
    </source>
</evidence>
<evidence type="ECO:0000313" key="3">
    <source>
        <dbReference type="EMBL" id="PRO72913.1"/>
    </source>
</evidence>
<gene>
    <name evidence="3" type="ORF">C6Y40_14025</name>
</gene>
<dbReference type="Pfam" id="PF01381">
    <property type="entry name" value="HTH_3"/>
    <property type="match status" value="1"/>
</dbReference>
<reference evidence="4" key="1">
    <citation type="journal article" date="2020" name="Int. J. Syst. Evol. Microbiol.">
        <title>Alteromonas alba sp. nov., a marine bacterium isolated from the seawater of the West Pacific Ocean.</title>
        <authorList>
            <person name="Sun C."/>
            <person name="Wu Y.-H."/>
            <person name="Xamxidin M."/>
            <person name="Cheng H."/>
            <person name="Xu X.-W."/>
        </authorList>
    </citation>
    <scope>NUCLEOTIDE SEQUENCE [LARGE SCALE GENOMIC DNA]</scope>
    <source>
        <strain evidence="4">190</strain>
    </source>
</reference>
<accession>A0A2S9V911</accession>
<name>A0A2S9V911_9ALTE</name>
<keyword evidence="1" id="KW-1133">Transmembrane helix</keyword>
<keyword evidence="1" id="KW-0812">Transmembrane</keyword>
<dbReference type="Gene3D" id="1.10.260.40">
    <property type="entry name" value="lambda repressor-like DNA-binding domains"/>
    <property type="match status" value="1"/>
</dbReference>
<comment type="caution">
    <text evidence="3">The sequence shown here is derived from an EMBL/GenBank/DDBJ whole genome shotgun (WGS) entry which is preliminary data.</text>
</comment>
<dbReference type="SMART" id="SM00530">
    <property type="entry name" value="HTH_XRE"/>
    <property type="match status" value="1"/>
</dbReference>
<organism evidence="3 4">
    <name type="scientific">Alteromonas alba</name>
    <dbReference type="NCBI Taxonomy" id="2079529"/>
    <lineage>
        <taxon>Bacteria</taxon>
        <taxon>Pseudomonadati</taxon>
        <taxon>Pseudomonadota</taxon>
        <taxon>Gammaproteobacteria</taxon>
        <taxon>Alteromonadales</taxon>
        <taxon>Alteromonadaceae</taxon>
        <taxon>Alteromonas/Salinimonas group</taxon>
        <taxon>Alteromonas</taxon>
    </lineage>
</organism>
<proteinExistence type="predicted"/>
<sequence length="105" mass="11534">MEIDALQIKALRQQHQWTQQQLAELCGVSLRTIQRVEKEGNAATETVMSLSAVFEVPQRSLLVVPKADSSSWQSINIGKQTLSVLLALLIGILTGGALMYWLLSA</sequence>
<feature type="domain" description="HTH cro/C1-type" evidence="2">
    <location>
        <begin position="8"/>
        <end position="61"/>
    </location>
</feature>